<organism evidence="1 2">
    <name type="scientific">Paludibacterium purpuratum</name>
    <dbReference type="NCBI Taxonomy" id="1144873"/>
    <lineage>
        <taxon>Bacteria</taxon>
        <taxon>Pseudomonadati</taxon>
        <taxon>Pseudomonadota</taxon>
        <taxon>Betaproteobacteria</taxon>
        <taxon>Neisseriales</taxon>
        <taxon>Chromobacteriaceae</taxon>
        <taxon>Paludibacterium</taxon>
    </lineage>
</organism>
<protein>
    <submittedName>
        <fullName evidence="1">Uncharacterized protein</fullName>
    </submittedName>
</protein>
<name>A0A4R7B791_9NEIS</name>
<evidence type="ECO:0000313" key="2">
    <source>
        <dbReference type="Proteomes" id="UP000295611"/>
    </source>
</evidence>
<reference evidence="1 2" key="1">
    <citation type="submission" date="2019-03" db="EMBL/GenBank/DDBJ databases">
        <title>Genomic Encyclopedia of Type Strains, Phase III (KMG-III): the genomes of soil and plant-associated and newly described type strains.</title>
        <authorList>
            <person name="Whitman W."/>
        </authorList>
    </citation>
    <scope>NUCLEOTIDE SEQUENCE [LARGE SCALE GENOMIC DNA]</scope>
    <source>
        <strain evidence="1 2">CECT 8976</strain>
    </source>
</reference>
<dbReference type="OrthoDB" id="9836846at2"/>
<comment type="caution">
    <text evidence="1">The sequence shown here is derived from an EMBL/GenBank/DDBJ whole genome shotgun (WGS) entry which is preliminary data.</text>
</comment>
<dbReference type="AlphaFoldDB" id="A0A4R7B791"/>
<dbReference type="RefSeq" id="WP_133680632.1">
    <property type="nucleotide sequence ID" value="NZ_SNZP01000007.1"/>
</dbReference>
<sequence>MSYDWGRIKGIKTLGIEFADSPHNASGTIYGNGKNQIALHVHVQALNETGNIVFNPTPNEVNAIDGNLYLADRGNLANRLPRFTSGTQPREWFLMATRNEYVTSPSGTRSTATPPERAQTGADGTITYTYYVMCPYTETRRSIGLAVQVRNVPSAINSGTTDFDSTGTSPGIEQSVVTLVAQTPRNIEGNELQLAHTRPIDNYSPPKIGQVSDYVDVYTWTVPSRMNAHHWIWEAGSRTITNSYFMESHTDDNANKRWIFFACVLPPQQNGAGLLQSRTYDRYVGEGAGGAYVGFLGDKYETKQPYQVHVEANQVAVCKTFGKHFAHTGDAISPEMRQPAYLHIVDTAGTRYRLYFSFTWLPNAPLASVNLDGEPQVSSNLVTEDW</sequence>
<dbReference type="Proteomes" id="UP000295611">
    <property type="component" value="Unassembled WGS sequence"/>
</dbReference>
<evidence type="ECO:0000313" key="1">
    <source>
        <dbReference type="EMBL" id="TDR79692.1"/>
    </source>
</evidence>
<keyword evidence="2" id="KW-1185">Reference proteome</keyword>
<accession>A0A4R7B791</accession>
<gene>
    <name evidence="1" type="ORF">DFP86_10756</name>
</gene>
<proteinExistence type="predicted"/>
<dbReference type="EMBL" id="SNZP01000007">
    <property type="protein sequence ID" value="TDR79692.1"/>
    <property type="molecule type" value="Genomic_DNA"/>
</dbReference>